<dbReference type="AlphaFoldDB" id="A0A9W5IQP6"/>
<dbReference type="InterPro" id="IPR000620">
    <property type="entry name" value="EamA_dom"/>
</dbReference>
<feature type="transmembrane region" description="Helical" evidence="6">
    <location>
        <begin position="130"/>
        <end position="149"/>
    </location>
</feature>
<keyword evidence="3 6" id="KW-0812">Transmembrane</keyword>
<feature type="transmembrane region" description="Helical" evidence="6">
    <location>
        <begin position="182"/>
        <end position="202"/>
    </location>
</feature>
<dbReference type="InterPro" id="IPR037185">
    <property type="entry name" value="EmrE-like"/>
</dbReference>
<evidence type="ECO:0000256" key="1">
    <source>
        <dbReference type="ARBA" id="ARBA00004141"/>
    </source>
</evidence>
<dbReference type="InterPro" id="IPR050638">
    <property type="entry name" value="AA-Vitamin_Transporters"/>
</dbReference>
<keyword evidence="5 6" id="KW-0472">Membrane</keyword>
<proteinExistence type="inferred from homology"/>
<feature type="transmembrane region" description="Helical" evidence="6">
    <location>
        <begin position="97"/>
        <end position="118"/>
    </location>
</feature>
<feature type="transmembrane region" description="Helical" evidence="6">
    <location>
        <begin position="155"/>
        <end position="175"/>
    </location>
</feature>
<feature type="transmembrane region" description="Helical" evidence="6">
    <location>
        <begin position="278"/>
        <end position="296"/>
    </location>
</feature>
<evidence type="ECO:0000256" key="3">
    <source>
        <dbReference type="ARBA" id="ARBA00022692"/>
    </source>
</evidence>
<evidence type="ECO:0000313" key="8">
    <source>
        <dbReference type="EMBL" id="EFC52029.1"/>
    </source>
</evidence>
<protein>
    <submittedName>
        <fullName evidence="8">Membrane protein</fullName>
    </submittedName>
</protein>
<comment type="caution">
    <text evidence="8">The sequence shown here is derived from an EMBL/GenBank/DDBJ whole genome shotgun (WGS) entry which is preliminary data.</text>
</comment>
<sequence length="301" mass="31766">MKHLAIHLKLLGMAAFWGASWPMGRMLGQALPPLTGGMLRFLTAAILLLGWLFARYRLRTLAVLSRKQWLGLALAAAFGVFGFTVLSMLGLQRLPASRATVLVTFNPVLTMFFAALLFGEKLNGKIVSGMLLAVAGSVWAVTHGEIAAFLSGGGIGWGEVLVFCSLCCLVTYTMMGRAVLQGIDALTVTVATAWLGAMMLLPPALISDGLPFGMLAEMDGRGWFALIGLSVGATVLSYAWYFEGVKTLGAGSAAAYITLVPVFGILCSAWFLGEALHVSLVAGCLAAVGGLVLMQYGRRAV</sequence>
<dbReference type="PANTHER" id="PTHR32322:SF2">
    <property type="entry name" value="EAMA DOMAIN-CONTAINING PROTEIN"/>
    <property type="match status" value="1"/>
</dbReference>
<dbReference type="EMBL" id="ACEO02000006">
    <property type="protein sequence ID" value="EFC52029.1"/>
    <property type="molecule type" value="Genomic_DNA"/>
</dbReference>
<feature type="transmembrane region" description="Helical" evidence="6">
    <location>
        <begin position="70"/>
        <end position="91"/>
    </location>
</feature>
<accession>A0A9W5IQP6</accession>
<organism evidence="8 9">
    <name type="scientific">Neisseria subflava NJ9703</name>
    <dbReference type="NCBI Taxonomy" id="546268"/>
    <lineage>
        <taxon>Bacteria</taxon>
        <taxon>Pseudomonadati</taxon>
        <taxon>Pseudomonadota</taxon>
        <taxon>Betaproteobacteria</taxon>
        <taxon>Neisseriales</taxon>
        <taxon>Neisseriaceae</taxon>
        <taxon>Neisseria</taxon>
    </lineage>
</organism>
<gene>
    <name evidence="8" type="ORF">NEISUBOT_04432</name>
</gene>
<evidence type="ECO:0000256" key="4">
    <source>
        <dbReference type="ARBA" id="ARBA00022989"/>
    </source>
</evidence>
<dbReference type="PANTHER" id="PTHR32322">
    <property type="entry name" value="INNER MEMBRANE TRANSPORTER"/>
    <property type="match status" value="1"/>
</dbReference>
<reference evidence="8 9" key="1">
    <citation type="submission" date="2010-01" db="EMBL/GenBank/DDBJ databases">
        <authorList>
            <person name="Weinstock G."/>
            <person name="Sodergren E."/>
            <person name="Clifton S."/>
            <person name="Fulton L."/>
            <person name="Fulton B."/>
            <person name="Courtney L."/>
            <person name="Fronick C."/>
            <person name="Harrison M."/>
            <person name="Strong C."/>
            <person name="Farmer C."/>
            <person name="Delahaunty K."/>
            <person name="Markovic C."/>
            <person name="Hall O."/>
            <person name="Minx P."/>
            <person name="Tomlinson C."/>
            <person name="Mitreva M."/>
            <person name="Nelson J."/>
            <person name="Hou S."/>
            <person name="Wollam A."/>
            <person name="Pepin K.H."/>
            <person name="Johnson M."/>
            <person name="Bhonagiri V."/>
            <person name="Nash W.E."/>
            <person name="Warren W."/>
            <person name="Chinwalla A."/>
            <person name="Mardis E.R."/>
            <person name="Wilson R.K."/>
        </authorList>
    </citation>
    <scope>NUCLEOTIDE SEQUENCE [LARGE SCALE GENOMIC DNA]</scope>
    <source>
        <strain evidence="8 9">NJ9703</strain>
    </source>
</reference>
<evidence type="ECO:0000259" key="7">
    <source>
        <dbReference type="Pfam" id="PF00892"/>
    </source>
</evidence>
<keyword evidence="4 6" id="KW-1133">Transmembrane helix</keyword>
<feature type="transmembrane region" description="Helical" evidence="6">
    <location>
        <begin position="222"/>
        <end position="241"/>
    </location>
</feature>
<feature type="domain" description="EamA" evidence="7">
    <location>
        <begin position="8"/>
        <end position="140"/>
    </location>
</feature>
<feature type="domain" description="EamA" evidence="7">
    <location>
        <begin position="157"/>
        <end position="294"/>
    </location>
</feature>
<evidence type="ECO:0000256" key="5">
    <source>
        <dbReference type="ARBA" id="ARBA00023136"/>
    </source>
</evidence>
<dbReference type="RefSeq" id="WP_004520059.1">
    <property type="nucleotide sequence ID" value="NZ_ACEO02000006.1"/>
</dbReference>
<evidence type="ECO:0000256" key="6">
    <source>
        <dbReference type="SAM" id="Phobius"/>
    </source>
</evidence>
<dbReference type="Gene3D" id="1.10.3730.20">
    <property type="match status" value="1"/>
</dbReference>
<evidence type="ECO:0000256" key="2">
    <source>
        <dbReference type="ARBA" id="ARBA00007362"/>
    </source>
</evidence>
<feature type="transmembrane region" description="Helical" evidence="6">
    <location>
        <begin position="253"/>
        <end position="272"/>
    </location>
</feature>
<dbReference type="Proteomes" id="UP000004621">
    <property type="component" value="Unassembled WGS sequence"/>
</dbReference>
<comment type="subcellular location">
    <subcellularLocation>
        <location evidence="1">Membrane</location>
        <topology evidence="1">Multi-pass membrane protein</topology>
    </subcellularLocation>
</comment>
<dbReference type="Pfam" id="PF00892">
    <property type="entry name" value="EamA"/>
    <property type="match status" value="2"/>
</dbReference>
<evidence type="ECO:0000313" key="9">
    <source>
        <dbReference type="Proteomes" id="UP000004621"/>
    </source>
</evidence>
<name>A0A9W5IQP6_NEISU</name>
<dbReference type="SUPFAM" id="SSF103481">
    <property type="entry name" value="Multidrug resistance efflux transporter EmrE"/>
    <property type="match status" value="2"/>
</dbReference>
<dbReference type="GO" id="GO:0016020">
    <property type="term" value="C:membrane"/>
    <property type="evidence" value="ECO:0007669"/>
    <property type="project" value="UniProtKB-SubCell"/>
</dbReference>
<feature type="transmembrane region" description="Helical" evidence="6">
    <location>
        <begin position="38"/>
        <end position="58"/>
    </location>
</feature>
<comment type="similarity">
    <text evidence="2">Belongs to the EamA transporter family.</text>
</comment>